<dbReference type="EMBL" id="JQAT01000002">
    <property type="protein sequence ID" value="KRN29061.1"/>
    <property type="molecule type" value="Genomic_DNA"/>
</dbReference>
<evidence type="ECO:0000313" key="5">
    <source>
        <dbReference type="EMBL" id="KRN29061.1"/>
    </source>
</evidence>
<accession>A0A0R2FRR9</accession>
<dbReference type="GO" id="GO:0008234">
    <property type="term" value="F:cysteine-type peptidase activity"/>
    <property type="evidence" value="ECO:0007669"/>
    <property type="project" value="UniProtKB-KW"/>
</dbReference>
<dbReference type="Proteomes" id="UP000051751">
    <property type="component" value="Unassembled WGS sequence"/>
</dbReference>
<dbReference type="EMBL" id="JQAZ01000009">
    <property type="protein sequence ID" value="KRN30026.1"/>
    <property type="molecule type" value="Genomic_DNA"/>
</dbReference>
<keyword evidence="3" id="KW-0788">Thiol protease</keyword>
<dbReference type="Gene3D" id="2.40.260.10">
    <property type="entry name" value="Sortase"/>
    <property type="match status" value="1"/>
</dbReference>
<keyword evidence="7" id="KW-1185">Reference proteome</keyword>
<dbReference type="Proteomes" id="UP000051645">
    <property type="component" value="Unassembled WGS sequence"/>
</dbReference>
<evidence type="ECO:0000256" key="2">
    <source>
        <dbReference type="ARBA" id="ARBA00022801"/>
    </source>
</evidence>
<dbReference type="Pfam" id="PF04203">
    <property type="entry name" value="Sortase"/>
    <property type="match status" value="1"/>
</dbReference>
<dbReference type="PATRIC" id="fig|81857.3.peg.1283"/>
<dbReference type="AlphaFoldDB" id="A0A0R2FRR9"/>
<evidence type="ECO:0000313" key="8">
    <source>
        <dbReference type="Proteomes" id="UP000051751"/>
    </source>
</evidence>
<dbReference type="InterPro" id="IPR005754">
    <property type="entry name" value="Sortase"/>
</dbReference>
<reference evidence="7 8" key="1">
    <citation type="journal article" date="2015" name="Genome Announc.">
        <title>Expanding the biotechnology potential of lactobacilli through comparative genomics of 213 strains and associated genera.</title>
        <authorList>
            <person name="Sun Z."/>
            <person name="Harris H.M."/>
            <person name="McCann A."/>
            <person name="Guo C."/>
            <person name="Argimon S."/>
            <person name="Zhang W."/>
            <person name="Yang X."/>
            <person name="Jeffery I.B."/>
            <person name="Cooney J.C."/>
            <person name="Kagawa T.F."/>
            <person name="Liu W."/>
            <person name="Song Y."/>
            <person name="Salvetti E."/>
            <person name="Wrobel A."/>
            <person name="Rasinkangas P."/>
            <person name="Parkhill J."/>
            <person name="Rea M.C."/>
            <person name="O'Sullivan O."/>
            <person name="Ritari J."/>
            <person name="Douillard F.P."/>
            <person name="Paul Ross R."/>
            <person name="Yang R."/>
            <person name="Briner A.E."/>
            <person name="Felis G.E."/>
            <person name="de Vos W.M."/>
            <person name="Barrangou R."/>
            <person name="Klaenhammer T.R."/>
            <person name="Caufield P.W."/>
            <person name="Cui Y."/>
            <person name="Zhang H."/>
            <person name="O'Toole P.W."/>
        </authorList>
    </citation>
    <scope>NUCLEOTIDE SEQUENCE [LARGE SCALE GENOMIC DNA]</scope>
    <source>
        <strain evidence="5 8">ATCC BAA-66</strain>
        <strain evidence="6 7">DSM 13344</strain>
    </source>
</reference>
<dbReference type="NCBIfam" id="TIGR01076">
    <property type="entry name" value="sortase_fam"/>
    <property type="match status" value="1"/>
</dbReference>
<evidence type="ECO:0000313" key="6">
    <source>
        <dbReference type="EMBL" id="KRN30026.1"/>
    </source>
</evidence>
<evidence type="ECO:0000313" key="7">
    <source>
        <dbReference type="Proteomes" id="UP000051645"/>
    </source>
</evidence>
<proteinExistence type="predicted"/>
<dbReference type="STRING" id="81857.IV38_GL001277"/>
<evidence type="ECO:0000256" key="4">
    <source>
        <dbReference type="PIRSR" id="PIRSR605754-1"/>
    </source>
</evidence>
<protein>
    <submittedName>
        <fullName evidence="5">Sortase A</fullName>
    </submittedName>
</protein>
<evidence type="ECO:0000256" key="3">
    <source>
        <dbReference type="ARBA" id="ARBA00022807"/>
    </source>
</evidence>
<comment type="caution">
    <text evidence="5">The sequence shown here is derived from an EMBL/GenBank/DDBJ whole genome shotgun (WGS) entry which is preliminary data.</text>
</comment>
<organism evidence="5 8">
    <name type="scientific">Lactobacillus selangorensis</name>
    <dbReference type="NCBI Taxonomy" id="81857"/>
    <lineage>
        <taxon>Bacteria</taxon>
        <taxon>Bacillati</taxon>
        <taxon>Bacillota</taxon>
        <taxon>Bacilli</taxon>
        <taxon>Lactobacillales</taxon>
        <taxon>Lactobacillaceae</taxon>
        <taxon>Lactobacillus</taxon>
    </lineage>
</organism>
<keyword evidence="1" id="KW-0645">Protease</keyword>
<dbReference type="CDD" id="cd06165">
    <property type="entry name" value="Sortase_A"/>
    <property type="match status" value="1"/>
</dbReference>
<dbReference type="GO" id="GO:0006508">
    <property type="term" value="P:proteolysis"/>
    <property type="evidence" value="ECO:0007669"/>
    <property type="project" value="UniProtKB-KW"/>
</dbReference>
<evidence type="ECO:0000256" key="1">
    <source>
        <dbReference type="ARBA" id="ARBA00022670"/>
    </source>
</evidence>
<keyword evidence="2" id="KW-0378">Hydrolase</keyword>
<name>A0A0R2FRR9_9LACO</name>
<dbReference type="OrthoDB" id="1648028at2"/>
<feature type="active site" description="Acyl-thioester intermediate" evidence="4">
    <location>
        <position position="194"/>
    </location>
</feature>
<sequence>MQKLKKIAITIGLIVLLLIGLVLTFSEPIKEAAVRIMGQQRFEKVTANQIQKNQHKKATYNFNEVKTLGDSEVAHAATNQNKVSTVGKLAIPSVKMYLPVMKGLSNDVLSTGAGTMKAKQTMGKGNYALAGHYMTNKGILFSPLRDVSVGDQVYLTDLKHVYTYQVTSKQVVNETDVSVINNVHGKKLVTLVTCSSATEGETNRIVVQGQLTAIKKATKQNLKVFEN</sequence>
<dbReference type="InterPro" id="IPR023365">
    <property type="entry name" value="Sortase_dom-sf"/>
</dbReference>
<feature type="active site" description="Proton donor/acceptor" evidence="4">
    <location>
        <position position="132"/>
    </location>
</feature>
<gene>
    <name evidence="5" type="ORF">IV38_GL001277</name>
    <name evidence="6" type="ORF">IV40_GL002055</name>
</gene>
<dbReference type="RefSeq" id="WP_057771087.1">
    <property type="nucleotide sequence ID" value="NZ_JQAT01000002.1"/>
</dbReference>
<dbReference type="InterPro" id="IPR042007">
    <property type="entry name" value="Sortase_A"/>
</dbReference>
<dbReference type="SUPFAM" id="SSF63817">
    <property type="entry name" value="Sortase"/>
    <property type="match status" value="1"/>
</dbReference>